<dbReference type="Proteomes" id="UP000695562">
    <property type="component" value="Unassembled WGS sequence"/>
</dbReference>
<keyword evidence="1" id="KW-0175">Coiled coil</keyword>
<evidence type="ECO:0008006" key="6">
    <source>
        <dbReference type="Google" id="ProtNLM"/>
    </source>
</evidence>
<feature type="region of interest" description="Disordered" evidence="2">
    <location>
        <begin position="43"/>
        <end position="65"/>
    </location>
</feature>
<keyword evidence="3" id="KW-1133">Transmembrane helix</keyword>
<gene>
    <name evidence="4" type="ORF">CYY_003559</name>
</gene>
<evidence type="ECO:0000256" key="1">
    <source>
        <dbReference type="SAM" id="Coils"/>
    </source>
</evidence>
<feature type="compositionally biased region" description="Low complexity" evidence="2">
    <location>
        <begin position="45"/>
        <end position="65"/>
    </location>
</feature>
<keyword evidence="5" id="KW-1185">Reference proteome</keyword>
<dbReference type="EMBL" id="AJWJ01000113">
    <property type="protein sequence ID" value="KAF2075124.1"/>
    <property type="molecule type" value="Genomic_DNA"/>
</dbReference>
<reference evidence="4" key="1">
    <citation type="submission" date="2020-01" db="EMBL/GenBank/DDBJ databases">
        <title>Development of genomics and gene disruption for Polysphondylium violaceum indicates a role for the polyketide synthase stlB in stalk morphogenesis.</title>
        <authorList>
            <person name="Narita B."/>
            <person name="Kawabe Y."/>
            <person name="Kin K."/>
            <person name="Saito T."/>
            <person name="Gibbs R."/>
            <person name="Kuspa A."/>
            <person name="Muzny D."/>
            <person name="Queller D."/>
            <person name="Richards S."/>
            <person name="Strassman J."/>
            <person name="Sucgang R."/>
            <person name="Worley K."/>
            <person name="Schaap P."/>
        </authorList>
    </citation>
    <scope>NUCLEOTIDE SEQUENCE</scope>
    <source>
        <strain evidence="4">QSvi11</strain>
    </source>
</reference>
<evidence type="ECO:0000313" key="4">
    <source>
        <dbReference type="EMBL" id="KAF2075124.1"/>
    </source>
</evidence>
<feature type="coiled-coil region" evidence="1">
    <location>
        <begin position="262"/>
        <end position="289"/>
    </location>
</feature>
<protein>
    <recommendedName>
        <fullName evidence="6">Transmembrane protein</fullName>
    </recommendedName>
</protein>
<organism evidence="4 5">
    <name type="scientific">Polysphondylium violaceum</name>
    <dbReference type="NCBI Taxonomy" id="133409"/>
    <lineage>
        <taxon>Eukaryota</taxon>
        <taxon>Amoebozoa</taxon>
        <taxon>Evosea</taxon>
        <taxon>Eumycetozoa</taxon>
        <taxon>Dictyostelia</taxon>
        <taxon>Dictyosteliales</taxon>
        <taxon>Dictyosteliaceae</taxon>
        <taxon>Polysphondylium</taxon>
    </lineage>
</organism>
<proteinExistence type="predicted"/>
<keyword evidence="3" id="KW-0812">Transmembrane</keyword>
<accession>A0A8J4PY83</accession>
<evidence type="ECO:0000256" key="3">
    <source>
        <dbReference type="SAM" id="Phobius"/>
    </source>
</evidence>
<feature type="transmembrane region" description="Helical" evidence="3">
    <location>
        <begin position="137"/>
        <end position="156"/>
    </location>
</feature>
<sequence>MLSRVCKYSLTSFGSRSSGLFKSHRVALHNKIVLSSVRFYSTEKSNNNNNNSNDTTTTTANTNTTLSTDSVVAQPTFNVDLSKYKTNETLKDMNPDHLVYKSSWENTLAFIKYFLTGQTVISISAPLIALYNKLEPTTVLFLTGFSVWGVIFQAMGQRMMSFFVGRLYRNPDEKFIRVVQYAGKTNVLKIPTDEIQQSIIGGRTKPYMLLSNGAIFFFEKNGILENPEEFENILCGQEYLDKVKMKEDEEYKRLFDEIGSDQSHLKQTSEDLDRELRDLEKEIEQQDQNKDKKDN</sequence>
<dbReference type="AlphaFoldDB" id="A0A8J4PY83"/>
<name>A0A8J4PY83_9MYCE</name>
<dbReference type="OrthoDB" id="20336at2759"/>
<evidence type="ECO:0000313" key="5">
    <source>
        <dbReference type="Proteomes" id="UP000695562"/>
    </source>
</evidence>
<evidence type="ECO:0000256" key="2">
    <source>
        <dbReference type="SAM" id="MobiDB-lite"/>
    </source>
</evidence>
<keyword evidence="3" id="KW-0472">Membrane</keyword>
<comment type="caution">
    <text evidence="4">The sequence shown here is derived from an EMBL/GenBank/DDBJ whole genome shotgun (WGS) entry which is preliminary data.</text>
</comment>
<feature type="transmembrane region" description="Helical" evidence="3">
    <location>
        <begin position="110"/>
        <end position="131"/>
    </location>
</feature>